<dbReference type="InterPro" id="IPR036259">
    <property type="entry name" value="MFS_trans_sf"/>
</dbReference>
<dbReference type="OrthoDB" id="282717at2157"/>
<evidence type="ECO:0000313" key="4">
    <source>
        <dbReference type="Proteomes" id="UP000243250"/>
    </source>
</evidence>
<keyword evidence="1" id="KW-1133">Transmembrane helix</keyword>
<feature type="transmembrane region" description="Helical" evidence="1">
    <location>
        <begin position="168"/>
        <end position="187"/>
    </location>
</feature>
<sequence length="397" mass="41789">MLERLGGGRFSSPIAKYYAYAATTRVSFTAAVWILFVRAQGLSYTEIGVLNALWWVTLVVSEIPTGYLGDRLGRRNGMLLGTGVVAVATAALGLSTTFREFAVVYALWAVGQTFRSGSDDAWLYDVLAREERAHEFAAVRGKAAALGFGIGAVTAPVGGALADWRFSVPFFATAAVTALGVPILLTVPEVDAGGDRFTVRDASRVIRRHLSRPPLRSFVLYVALVFGLGEMVYVFDQPIVAAVAADLGVPASAEKTAVGLAYGVFTVGTAVASFHTDAIRERLGLRGWFALAPLVLGLSYVGLWAVPLLAGPVFLLARGVAVVSLTLGNQHVNDEVESVGRATVLSAASMVYWLTVAPVELLGGVVADAVSPAGALAVFGVLVLCCTGALWVLERPV</sequence>
<dbReference type="PANTHER" id="PTHR23530">
    <property type="entry name" value="TRANSPORT PROTEIN-RELATED"/>
    <property type="match status" value="1"/>
</dbReference>
<feature type="domain" description="Major facilitator superfamily (MFS) profile" evidence="2">
    <location>
        <begin position="1"/>
        <end position="397"/>
    </location>
</feature>
<dbReference type="PANTHER" id="PTHR23530:SF1">
    <property type="entry name" value="PERMEASE, MAJOR FACILITATOR SUPERFAMILY-RELATED"/>
    <property type="match status" value="1"/>
</dbReference>
<feature type="transmembrane region" description="Helical" evidence="1">
    <location>
        <begin position="256"/>
        <end position="276"/>
    </location>
</feature>
<evidence type="ECO:0000256" key="1">
    <source>
        <dbReference type="SAM" id="Phobius"/>
    </source>
</evidence>
<dbReference type="GO" id="GO:0022857">
    <property type="term" value="F:transmembrane transporter activity"/>
    <property type="evidence" value="ECO:0007669"/>
    <property type="project" value="InterPro"/>
</dbReference>
<keyword evidence="4" id="KW-1185">Reference proteome</keyword>
<dbReference type="SUPFAM" id="SSF103473">
    <property type="entry name" value="MFS general substrate transporter"/>
    <property type="match status" value="1"/>
</dbReference>
<dbReference type="InterPro" id="IPR020846">
    <property type="entry name" value="MFS_dom"/>
</dbReference>
<organism evidence="3 4">
    <name type="scientific">Halogeometricum limi</name>
    <dbReference type="NCBI Taxonomy" id="555875"/>
    <lineage>
        <taxon>Archaea</taxon>
        <taxon>Methanobacteriati</taxon>
        <taxon>Methanobacteriota</taxon>
        <taxon>Stenosarchaea group</taxon>
        <taxon>Halobacteria</taxon>
        <taxon>Halobacteriales</taxon>
        <taxon>Haloferacaceae</taxon>
        <taxon>Halogeometricum</taxon>
    </lineage>
</organism>
<dbReference type="Gene3D" id="1.20.1250.20">
    <property type="entry name" value="MFS general substrate transporter like domains"/>
    <property type="match status" value="1"/>
</dbReference>
<feature type="transmembrane region" description="Helical" evidence="1">
    <location>
        <begin position="218"/>
        <end position="236"/>
    </location>
</feature>
<dbReference type="AlphaFoldDB" id="A0A1I6HIP7"/>
<protein>
    <submittedName>
        <fullName evidence="3">Major Facilitator Superfamily protein</fullName>
    </submittedName>
</protein>
<accession>A0A1I6HIP7</accession>
<dbReference type="EMBL" id="FOYS01000003">
    <property type="protein sequence ID" value="SFR54339.1"/>
    <property type="molecule type" value="Genomic_DNA"/>
</dbReference>
<feature type="transmembrane region" description="Helical" evidence="1">
    <location>
        <begin position="17"/>
        <end position="37"/>
    </location>
</feature>
<evidence type="ECO:0000259" key="2">
    <source>
        <dbReference type="PROSITE" id="PS50850"/>
    </source>
</evidence>
<dbReference type="Proteomes" id="UP000243250">
    <property type="component" value="Unassembled WGS sequence"/>
</dbReference>
<keyword evidence="1" id="KW-0812">Transmembrane</keyword>
<keyword evidence="1" id="KW-0472">Membrane</keyword>
<dbReference type="Pfam" id="PF07690">
    <property type="entry name" value="MFS_1"/>
    <property type="match status" value="1"/>
</dbReference>
<proteinExistence type="predicted"/>
<dbReference type="PROSITE" id="PS50850">
    <property type="entry name" value="MFS"/>
    <property type="match status" value="1"/>
</dbReference>
<dbReference type="STRING" id="555875.SAMN04488124_2293"/>
<feature type="transmembrane region" description="Helical" evidence="1">
    <location>
        <begin position="79"/>
        <end position="98"/>
    </location>
</feature>
<dbReference type="InterPro" id="IPR011701">
    <property type="entry name" value="MFS"/>
</dbReference>
<feature type="transmembrane region" description="Helical" evidence="1">
    <location>
        <begin position="373"/>
        <end position="393"/>
    </location>
</feature>
<reference evidence="4" key="1">
    <citation type="submission" date="2016-10" db="EMBL/GenBank/DDBJ databases">
        <authorList>
            <person name="Varghese N."/>
            <person name="Submissions S."/>
        </authorList>
    </citation>
    <scope>NUCLEOTIDE SEQUENCE [LARGE SCALE GENOMIC DNA]</scope>
    <source>
        <strain evidence="4">CGMCC 1.8711</strain>
    </source>
</reference>
<dbReference type="InterPro" id="IPR053160">
    <property type="entry name" value="MFS_DHA3_Transporter"/>
</dbReference>
<gene>
    <name evidence="3" type="ORF">SAMN04488124_2293</name>
</gene>
<evidence type="ECO:0000313" key="3">
    <source>
        <dbReference type="EMBL" id="SFR54339.1"/>
    </source>
</evidence>
<feature type="transmembrane region" description="Helical" evidence="1">
    <location>
        <begin position="288"/>
        <end position="307"/>
    </location>
</feature>
<feature type="transmembrane region" description="Helical" evidence="1">
    <location>
        <begin position="49"/>
        <end position="67"/>
    </location>
</feature>
<dbReference type="RefSeq" id="WP_089880783.1">
    <property type="nucleotide sequence ID" value="NZ_FOYS01000003.1"/>
</dbReference>
<name>A0A1I6HIP7_9EURY</name>